<protein>
    <submittedName>
        <fullName evidence="3">Cysteine desulfurase-like protein</fullName>
    </submittedName>
</protein>
<dbReference type="SUPFAM" id="SSF53383">
    <property type="entry name" value="PLP-dependent transferases"/>
    <property type="match status" value="1"/>
</dbReference>
<dbReference type="InterPro" id="IPR015424">
    <property type="entry name" value="PyrdxlP-dep_Trfase"/>
</dbReference>
<organism evidence="3 4">
    <name type="scientific">Photobacterium arenosum</name>
    <dbReference type="NCBI Taxonomy" id="2774143"/>
    <lineage>
        <taxon>Bacteria</taxon>
        <taxon>Pseudomonadati</taxon>
        <taxon>Pseudomonadota</taxon>
        <taxon>Gammaproteobacteria</taxon>
        <taxon>Vibrionales</taxon>
        <taxon>Vibrionaceae</taxon>
        <taxon>Photobacterium</taxon>
    </lineage>
</organism>
<dbReference type="Proteomes" id="UP000649768">
    <property type="component" value="Unassembled WGS sequence"/>
</dbReference>
<dbReference type="InterPro" id="IPR015422">
    <property type="entry name" value="PyrdxlP-dep_Trfase_small"/>
</dbReference>
<dbReference type="EMBL" id="JACYTP010000021">
    <property type="protein sequence ID" value="MBD8515149.1"/>
    <property type="molecule type" value="Genomic_DNA"/>
</dbReference>
<gene>
    <name evidence="3" type="ORF">IFO68_20935</name>
</gene>
<name>A0ABR9BSA4_9GAMM</name>
<dbReference type="RefSeq" id="WP_192017719.1">
    <property type="nucleotide sequence ID" value="NZ_JACYTP010000021.1"/>
</dbReference>
<dbReference type="Gene3D" id="3.40.640.10">
    <property type="entry name" value="Type I PLP-dependent aspartate aminotransferase-like (Major domain)"/>
    <property type="match status" value="1"/>
</dbReference>
<dbReference type="NCBIfam" id="TIGR01976">
    <property type="entry name" value="am_tr_V_VC1184"/>
    <property type="match status" value="1"/>
</dbReference>
<evidence type="ECO:0000256" key="1">
    <source>
        <dbReference type="ARBA" id="ARBA00022898"/>
    </source>
</evidence>
<evidence type="ECO:0000313" key="3">
    <source>
        <dbReference type="EMBL" id="MBD8515149.1"/>
    </source>
</evidence>
<sequence length="418" mass="45961">MHFDVSSVRQQFPALAQQINDAPVYFFDGPGGAQVPASVLQAMTDYLGRYNANLGGSFFSSEVTVSLLAKARESVQALLNAPSPDNIVFGPNMTSLTFQLSRAISRDWKQGDEVIVTSLDHYSNVSSWQQAADDKGVLVRQVRVNEADCTLDYEHFESLLNNKTRLVAVTYASNTTGSLVDIARIVKAAHSVGAQVYVDAVHYAPHKLVDVQALGCDFLACSAYKFFGPHVGIAYVAPQWLQTLKPYKVEPATDIGPGRFETGTQNFEGLAGVVAAIDYLAQWGDPQDGLRERLAASYSQYQSHEEALSQHFLNRVRKFSNITLLGIEDDKRLAERTPTFAIRIDNVPPSDIASHLGQQNMCVWNGHFYALGLCQQLGVLEGGGVVRIGFMHYNTQAEIDRLFEALAPFLNPVSESCF</sequence>
<dbReference type="PANTHER" id="PTHR43586:SF21">
    <property type="entry name" value="PYRIDOXAL PHOSPHATE (PLP)-DEPENDENT ASPARTATE AMINOTRANSFERASE SUPERFAMILY"/>
    <property type="match status" value="1"/>
</dbReference>
<dbReference type="InterPro" id="IPR000192">
    <property type="entry name" value="Aminotrans_V_dom"/>
</dbReference>
<evidence type="ECO:0000313" key="4">
    <source>
        <dbReference type="Proteomes" id="UP000649768"/>
    </source>
</evidence>
<accession>A0ABR9BSA4</accession>
<dbReference type="Gene3D" id="3.90.1150.10">
    <property type="entry name" value="Aspartate Aminotransferase, domain 1"/>
    <property type="match status" value="1"/>
</dbReference>
<dbReference type="Pfam" id="PF00266">
    <property type="entry name" value="Aminotran_5"/>
    <property type="match status" value="1"/>
</dbReference>
<reference evidence="3 4" key="1">
    <citation type="submission" date="2020-09" db="EMBL/GenBank/DDBJ databases">
        <title>Photobacterium sp. CAU 1568 isolated from sand of Sido Beach.</title>
        <authorList>
            <person name="Kim W."/>
        </authorList>
    </citation>
    <scope>NUCLEOTIDE SEQUENCE [LARGE SCALE GENOMIC DNA]</scope>
    <source>
        <strain evidence="3 4">CAU 1568</strain>
    </source>
</reference>
<feature type="domain" description="Aminotransferase class V" evidence="2">
    <location>
        <begin position="26"/>
        <end position="402"/>
    </location>
</feature>
<dbReference type="PANTHER" id="PTHR43586">
    <property type="entry name" value="CYSTEINE DESULFURASE"/>
    <property type="match status" value="1"/>
</dbReference>
<proteinExistence type="predicted"/>
<evidence type="ECO:0000259" key="2">
    <source>
        <dbReference type="Pfam" id="PF00266"/>
    </source>
</evidence>
<dbReference type="InterPro" id="IPR015421">
    <property type="entry name" value="PyrdxlP-dep_Trfase_major"/>
</dbReference>
<comment type="caution">
    <text evidence="3">The sequence shown here is derived from an EMBL/GenBank/DDBJ whole genome shotgun (WGS) entry which is preliminary data.</text>
</comment>
<dbReference type="InterPro" id="IPR011340">
    <property type="entry name" value="Cys_dSase-rel"/>
</dbReference>
<keyword evidence="1" id="KW-0663">Pyridoxal phosphate</keyword>
<keyword evidence="4" id="KW-1185">Reference proteome</keyword>